<dbReference type="EMBL" id="CP165644">
    <property type="protein sequence ID" value="XDU67332.1"/>
    <property type="molecule type" value="Genomic_DNA"/>
</dbReference>
<evidence type="ECO:0000313" key="1">
    <source>
        <dbReference type="EMBL" id="XDU67332.1"/>
    </source>
</evidence>
<gene>
    <name evidence="1" type="ORF">AB8B22_02650</name>
</gene>
<organism evidence="1">
    <name type="scientific">Leptotrichia rugosa</name>
    <dbReference type="NCBI Taxonomy" id="3239302"/>
    <lineage>
        <taxon>Bacteria</taxon>
        <taxon>Fusobacteriati</taxon>
        <taxon>Fusobacteriota</taxon>
        <taxon>Fusobacteriia</taxon>
        <taxon>Fusobacteriales</taxon>
        <taxon>Leptotrichiaceae</taxon>
        <taxon>Leptotrichia</taxon>
    </lineage>
</organism>
<reference evidence="1" key="1">
    <citation type="submission" date="2024-07" db="EMBL/GenBank/DDBJ databases">
        <authorList>
            <person name="Li X.-J."/>
            <person name="Wang X."/>
        </authorList>
    </citation>
    <scope>NUCLEOTIDE SEQUENCE</scope>
    <source>
        <strain evidence="1">HSP-334</strain>
    </source>
</reference>
<name>A0AB39VJJ9_9FUSO</name>
<sequence length="46" mass="5772">MKILTYKSYMSEFDIIKIFCINYFEYMKNLRKITVVFYNNDYLKIL</sequence>
<proteinExistence type="predicted"/>
<dbReference type="RefSeq" id="WP_369711548.1">
    <property type="nucleotide sequence ID" value="NZ_CP165644.1"/>
</dbReference>
<accession>A0AB39VJJ9</accession>
<dbReference type="AlphaFoldDB" id="A0AB39VJJ9"/>
<protein>
    <submittedName>
        <fullName evidence="1">Uncharacterized protein</fullName>
    </submittedName>
</protein>
<dbReference type="KEGG" id="lrug:AB8B22_02650"/>